<accession>A0ABR2L829</accession>
<gene>
    <name evidence="2" type="ORF">M9Y10_001804</name>
</gene>
<keyword evidence="3" id="KW-1185">Reference proteome</keyword>
<feature type="domain" description="EF-hand" evidence="1">
    <location>
        <begin position="7"/>
        <end position="43"/>
    </location>
</feature>
<dbReference type="EMBL" id="JAPFFF010000001">
    <property type="protein sequence ID" value="KAK8899488.1"/>
    <property type="molecule type" value="Genomic_DNA"/>
</dbReference>
<proteinExistence type="predicted"/>
<dbReference type="Gene3D" id="1.10.238.10">
    <property type="entry name" value="EF-hand"/>
    <property type="match status" value="1"/>
</dbReference>
<name>A0ABR2L829_9EUKA</name>
<dbReference type="InterPro" id="IPR011992">
    <property type="entry name" value="EF-hand-dom_pair"/>
</dbReference>
<protein>
    <submittedName>
        <fullName evidence="2">Rhomboid- protein 3</fullName>
    </submittedName>
</protein>
<sequence>MNSTNSITRSEIADLFKKFDTKGNGNTLSFSDFYEMLKYKSRQENEKVINISAARFFFTGAAISKSTEITQNEVEYLFTAFNSSDPVEFSKLVFRSLDKSRKGTIGTEEMDNSSVIFAENSPITELLSKVEQEIEGTDQRINFARFIELTTGEVIDSGFDPYDGNVQKSKCCILI</sequence>
<comment type="caution">
    <text evidence="2">The sequence shown here is derived from an EMBL/GenBank/DDBJ whole genome shotgun (WGS) entry which is preliminary data.</text>
</comment>
<dbReference type="PROSITE" id="PS50222">
    <property type="entry name" value="EF_HAND_2"/>
    <property type="match status" value="1"/>
</dbReference>
<evidence type="ECO:0000313" key="2">
    <source>
        <dbReference type="EMBL" id="KAK8899488.1"/>
    </source>
</evidence>
<dbReference type="InterPro" id="IPR002048">
    <property type="entry name" value="EF_hand_dom"/>
</dbReference>
<dbReference type="SUPFAM" id="SSF47473">
    <property type="entry name" value="EF-hand"/>
    <property type="match status" value="1"/>
</dbReference>
<evidence type="ECO:0000259" key="1">
    <source>
        <dbReference type="PROSITE" id="PS50222"/>
    </source>
</evidence>
<evidence type="ECO:0000313" key="3">
    <source>
        <dbReference type="Proteomes" id="UP001470230"/>
    </source>
</evidence>
<dbReference type="Proteomes" id="UP001470230">
    <property type="component" value="Unassembled WGS sequence"/>
</dbReference>
<reference evidence="2 3" key="1">
    <citation type="submission" date="2024-04" db="EMBL/GenBank/DDBJ databases">
        <title>Tritrichomonas musculus Genome.</title>
        <authorList>
            <person name="Alves-Ferreira E."/>
            <person name="Grigg M."/>
            <person name="Lorenzi H."/>
            <person name="Galac M."/>
        </authorList>
    </citation>
    <scope>NUCLEOTIDE SEQUENCE [LARGE SCALE GENOMIC DNA]</scope>
    <source>
        <strain evidence="2 3">EAF2021</strain>
    </source>
</reference>
<organism evidence="2 3">
    <name type="scientific">Tritrichomonas musculus</name>
    <dbReference type="NCBI Taxonomy" id="1915356"/>
    <lineage>
        <taxon>Eukaryota</taxon>
        <taxon>Metamonada</taxon>
        <taxon>Parabasalia</taxon>
        <taxon>Tritrichomonadida</taxon>
        <taxon>Tritrichomonadidae</taxon>
        <taxon>Tritrichomonas</taxon>
    </lineage>
</organism>